<dbReference type="PRINTS" id="PR00919">
    <property type="entry name" value="THERMOPTASE"/>
</dbReference>
<dbReference type="GO" id="GO:0046872">
    <property type="term" value="F:metal ion binding"/>
    <property type="evidence" value="ECO:0007669"/>
    <property type="project" value="UniProtKB-KW"/>
</dbReference>
<keyword evidence="9" id="KW-0482">Metalloprotease</keyword>
<dbReference type="EMBL" id="VCIW01000005">
    <property type="protein sequence ID" value="TLS52300.1"/>
    <property type="molecule type" value="Genomic_DNA"/>
</dbReference>
<proteinExistence type="inferred from homology"/>
<evidence type="ECO:0000256" key="5">
    <source>
        <dbReference type="ARBA" id="ARBA00022438"/>
    </source>
</evidence>
<evidence type="ECO:0000313" key="10">
    <source>
        <dbReference type="EMBL" id="TLS52300.1"/>
    </source>
</evidence>
<evidence type="ECO:0000256" key="3">
    <source>
        <dbReference type="ARBA" id="ARBA00001947"/>
    </source>
</evidence>
<dbReference type="GO" id="GO:0004177">
    <property type="term" value="F:aminopeptidase activity"/>
    <property type="evidence" value="ECO:0007669"/>
    <property type="project" value="UniProtKB-KW"/>
</dbReference>
<keyword evidence="8" id="KW-0378">Hydrolase</keyword>
<comment type="caution">
    <text evidence="10">The sequence shown here is derived from an EMBL/GenBank/DDBJ whole genome shotgun (WGS) entry which is preliminary data.</text>
</comment>
<evidence type="ECO:0000256" key="7">
    <source>
        <dbReference type="ARBA" id="ARBA00022723"/>
    </source>
</evidence>
<name>A0A5R9GDW5_9BACL</name>
<gene>
    <name evidence="10" type="ORF">FE782_10015</name>
</gene>
<comment type="cofactor">
    <cofactor evidence="1">
        <name>Co(2+)</name>
        <dbReference type="ChEBI" id="CHEBI:48828"/>
    </cofactor>
</comment>
<dbReference type="AlphaFoldDB" id="A0A5R9GDW5"/>
<reference evidence="10 11" key="1">
    <citation type="submission" date="2019-05" db="EMBL/GenBank/DDBJ databases">
        <authorList>
            <person name="Narsing Rao M.P."/>
            <person name="Li W.J."/>
        </authorList>
    </citation>
    <scope>NUCLEOTIDE SEQUENCE [LARGE SCALE GENOMIC DNA]</scope>
    <source>
        <strain evidence="10 11">SYSU_K30003</strain>
    </source>
</reference>
<evidence type="ECO:0000256" key="6">
    <source>
        <dbReference type="ARBA" id="ARBA00022670"/>
    </source>
</evidence>
<dbReference type="InterPro" id="IPR052170">
    <property type="entry name" value="M29_Exopeptidase"/>
</dbReference>
<dbReference type="PANTHER" id="PTHR34448">
    <property type="entry name" value="AMINOPEPTIDASE"/>
    <property type="match status" value="1"/>
</dbReference>
<dbReference type="OrthoDB" id="9803993at2"/>
<protein>
    <submittedName>
        <fullName evidence="10">Aminopeptidase</fullName>
    </submittedName>
</protein>
<comment type="cofactor">
    <cofactor evidence="2">
        <name>Mg(2+)</name>
        <dbReference type="ChEBI" id="CHEBI:18420"/>
    </cofactor>
</comment>
<dbReference type="Gene3D" id="3.40.1830.10">
    <property type="entry name" value="Thermophilic metalloprotease (M29)"/>
    <property type="match status" value="1"/>
</dbReference>
<evidence type="ECO:0000256" key="4">
    <source>
        <dbReference type="ARBA" id="ARBA00008236"/>
    </source>
</evidence>
<dbReference type="PANTHER" id="PTHR34448:SF3">
    <property type="entry name" value="AMINOPEPTIDASE AMPS"/>
    <property type="match status" value="1"/>
</dbReference>
<dbReference type="SUPFAM" id="SSF144052">
    <property type="entry name" value="Thermophilic metalloprotease-like"/>
    <property type="match status" value="1"/>
</dbReference>
<comment type="cofactor">
    <cofactor evidence="3">
        <name>Zn(2+)</name>
        <dbReference type="ChEBI" id="CHEBI:29105"/>
    </cofactor>
</comment>
<evidence type="ECO:0000256" key="8">
    <source>
        <dbReference type="ARBA" id="ARBA00022801"/>
    </source>
</evidence>
<evidence type="ECO:0000313" key="11">
    <source>
        <dbReference type="Proteomes" id="UP000309676"/>
    </source>
</evidence>
<comment type="similarity">
    <text evidence="4">Belongs to the peptidase M29 family.</text>
</comment>
<dbReference type="InterPro" id="IPR000787">
    <property type="entry name" value="Peptidase_M29"/>
</dbReference>
<evidence type="ECO:0000256" key="2">
    <source>
        <dbReference type="ARBA" id="ARBA00001946"/>
    </source>
</evidence>
<keyword evidence="7" id="KW-0479">Metal-binding</keyword>
<keyword evidence="11" id="KW-1185">Reference proteome</keyword>
<evidence type="ECO:0000256" key="9">
    <source>
        <dbReference type="ARBA" id="ARBA00023049"/>
    </source>
</evidence>
<keyword evidence="5 10" id="KW-0031">Aminopeptidase</keyword>
<dbReference type="Proteomes" id="UP000309676">
    <property type="component" value="Unassembled WGS sequence"/>
</dbReference>
<dbReference type="InterPro" id="IPR035097">
    <property type="entry name" value="M29_N-terminal"/>
</dbReference>
<dbReference type="Pfam" id="PF02073">
    <property type="entry name" value="Peptidase_M29"/>
    <property type="match status" value="1"/>
</dbReference>
<dbReference type="GO" id="GO:0006508">
    <property type="term" value="P:proteolysis"/>
    <property type="evidence" value="ECO:0007669"/>
    <property type="project" value="UniProtKB-KW"/>
</dbReference>
<accession>A0A5R9GDW5</accession>
<organism evidence="10 11">
    <name type="scientific">Paenibacillus antri</name>
    <dbReference type="NCBI Taxonomy" id="2582848"/>
    <lineage>
        <taxon>Bacteria</taxon>
        <taxon>Bacillati</taxon>
        <taxon>Bacillota</taxon>
        <taxon>Bacilli</taxon>
        <taxon>Bacillales</taxon>
        <taxon>Paenibacillaceae</taxon>
        <taxon>Paenibacillus</taxon>
    </lineage>
</organism>
<evidence type="ECO:0000256" key="1">
    <source>
        <dbReference type="ARBA" id="ARBA00001941"/>
    </source>
</evidence>
<keyword evidence="6" id="KW-0645">Protease</keyword>
<sequence>MATFEQHLHNYVSLGVRVGVNLQPGQTLVIQAPTTAAELVRLAAKEAYSLGARYVHVEWNDDPLTRIRYELAPEESFGDGPALRAHNYDQLIARDAAFLSLVSANPDLLTGIDPDRVAAATKAMRSAMTNFYDGVRSDKFSWSILAVASEVWADKMFPNEPQERRLETLWNAIFRATRADLADPVGAWNAHLKQLAEKSDYLNAKRYRALHYTAPGTDLVVELADDHQWVAGDSVNEKGTTFVANMPTEEVFTAPKRDGVNGTVRSTKPLNYGGTLIDDFAFTFKDGKIVDFSAGTGGETLKRLLDTDEGARYLGEAALVPHRSPISDTGMIFYNTLFDENASNHLAIGSAYAFSVIGGKTMTKEQLASKGLNDSLTHVDFMIGSAEMNIDGLTADGEREPIFRGGNWAI</sequence>
<dbReference type="RefSeq" id="WP_138193956.1">
    <property type="nucleotide sequence ID" value="NZ_VCIW01000005.1"/>
</dbReference>
<dbReference type="GO" id="GO:0008237">
    <property type="term" value="F:metallopeptidase activity"/>
    <property type="evidence" value="ECO:0007669"/>
    <property type="project" value="UniProtKB-KW"/>
</dbReference>